<feature type="domain" description="Cyclic nucleotide-binding" evidence="4">
    <location>
        <begin position="16"/>
        <end position="151"/>
    </location>
</feature>
<proteinExistence type="inferred from homology"/>
<reference evidence="5" key="1">
    <citation type="submission" date="2021-01" db="EMBL/GenBank/DDBJ databases">
        <authorList>
            <person name="Corre E."/>
            <person name="Pelletier E."/>
            <person name="Niang G."/>
            <person name="Scheremetjew M."/>
            <person name="Finn R."/>
            <person name="Kale V."/>
            <person name="Holt S."/>
            <person name="Cochrane G."/>
            <person name="Meng A."/>
            <person name="Brown T."/>
            <person name="Cohen L."/>
        </authorList>
    </citation>
    <scope>NUCLEOTIDE SEQUENCE</scope>
    <source>
        <strain evidence="5">GSO104</strain>
    </source>
</reference>
<comment type="similarity">
    <text evidence="1">Belongs to the D-isomer specific 2-hydroxyacid dehydrogenase family.</text>
</comment>
<dbReference type="PANTHER" id="PTHR43026">
    <property type="entry name" value="2-HYDROXYACID DEHYDROGENASE HOMOLOG 1-RELATED"/>
    <property type="match status" value="1"/>
</dbReference>
<dbReference type="SUPFAM" id="SSF51735">
    <property type="entry name" value="NAD(P)-binding Rossmann-fold domains"/>
    <property type="match status" value="1"/>
</dbReference>
<dbReference type="GO" id="GO:0051287">
    <property type="term" value="F:NAD binding"/>
    <property type="evidence" value="ECO:0007669"/>
    <property type="project" value="InterPro"/>
</dbReference>
<dbReference type="InterPro" id="IPR029753">
    <property type="entry name" value="D-isomer_DH_CS"/>
</dbReference>
<dbReference type="SUPFAM" id="SSF52283">
    <property type="entry name" value="Formate/glycerate dehydrogenase catalytic domain-like"/>
    <property type="match status" value="1"/>
</dbReference>
<evidence type="ECO:0000256" key="3">
    <source>
        <dbReference type="ARBA" id="ARBA00023027"/>
    </source>
</evidence>
<dbReference type="InterPro" id="IPR029752">
    <property type="entry name" value="D-isomer_DH_CS1"/>
</dbReference>
<dbReference type="Gene3D" id="3.40.50.720">
    <property type="entry name" value="NAD(P)-binding Rossmann-like Domain"/>
    <property type="match status" value="2"/>
</dbReference>
<dbReference type="EMBL" id="HBNS01034462">
    <property type="protein sequence ID" value="CAE4630174.1"/>
    <property type="molecule type" value="Transcribed_RNA"/>
</dbReference>
<evidence type="ECO:0000313" key="5">
    <source>
        <dbReference type="EMBL" id="CAE4630174.1"/>
    </source>
</evidence>
<protein>
    <recommendedName>
        <fullName evidence="4">Cyclic nucleotide-binding domain-containing protein</fullName>
    </recommendedName>
</protein>
<dbReference type="PANTHER" id="PTHR43026:SF1">
    <property type="entry name" value="2-HYDROXYACID DEHYDROGENASE HOMOLOG 1-RELATED"/>
    <property type="match status" value="1"/>
</dbReference>
<dbReference type="InterPro" id="IPR014710">
    <property type="entry name" value="RmlC-like_jellyroll"/>
</dbReference>
<organism evidence="5">
    <name type="scientific">Ditylum brightwellii</name>
    <dbReference type="NCBI Taxonomy" id="49249"/>
    <lineage>
        <taxon>Eukaryota</taxon>
        <taxon>Sar</taxon>
        <taxon>Stramenopiles</taxon>
        <taxon>Ochrophyta</taxon>
        <taxon>Bacillariophyta</taxon>
        <taxon>Mediophyceae</taxon>
        <taxon>Lithodesmiophycidae</taxon>
        <taxon>Lithodesmiales</taxon>
        <taxon>Lithodesmiaceae</taxon>
        <taxon>Ditylum</taxon>
    </lineage>
</organism>
<evidence type="ECO:0000259" key="4">
    <source>
        <dbReference type="PROSITE" id="PS50042"/>
    </source>
</evidence>
<dbReference type="CDD" id="cd00038">
    <property type="entry name" value="CAP_ED"/>
    <property type="match status" value="1"/>
</dbReference>
<dbReference type="PROSITE" id="PS00065">
    <property type="entry name" value="D_2_HYDROXYACID_DH_1"/>
    <property type="match status" value="1"/>
</dbReference>
<evidence type="ECO:0000256" key="2">
    <source>
        <dbReference type="ARBA" id="ARBA00023002"/>
    </source>
</evidence>
<dbReference type="Pfam" id="PF02826">
    <property type="entry name" value="2-Hacid_dh_C"/>
    <property type="match status" value="1"/>
</dbReference>
<evidence type="ECO:0000256" key="1">
    <source>
        <dbReference type="ARBA" id="ARBA00005854"/>
    </source>
</evidence>
<keyword evidence="3" id="KW-0520">NAD</keyword>
<accession>A0A7S4S226</accession>
<dbReference type="GO" id="GO:0016616">
    <property type="term" value="F:oxidoreductase activity, acting on the CH-OH group of donors, NAD or NADP as acceptor"/>
    <property type="evidence" value="ECO:0007669"/>
    <property type="project" value="InterPro"/>
</dbReference>
<dbReference type="InterPro" id="IPR000595">
    <property type="entry name" value="cNMP-bd_dom"/>
</dbReference>
<name>A0A7S4S226_9STRA</name>
<keyword evidence="2" id="KW-0560">Oxidoreductase</keyword>
<dbReference type="SUPFAM" id="SSF51206">
    <property type="entry name" value="cAMP-binding domain-like"/>
    <property type="match status" value="1"/>
</dbReference>
<dbReference type="InterPro" id="IPR058205">
    <property type="entry name" value="D-LDH-like"/>
</dbReference>
<dbReference type="PROSITE" id="PS00671">
    <property type="entry name" value="D_2_HYDROXYACID_DH_3"/>
    <property type="match status" value="1"/>
</dbReference>
<dbReference type="PROSITE" id="PS50042">
    <property type="entry name" value="CNMP_BINDING_3"/>
    <property type="match status" value="1"/>
</dbReference>
<sequence length="483" mass="52849">MAISEEALKILKATSWFASSSDELLQALASKLKFVDAEDGHIFIEEGTIIDKFMILESGQLVRTKLHILDEESGAKGRRASFRSSLRNMKRAEVSASIKRNAVEVDTIEGHGRVTGLLHNIKDGSTAFATVTSKGSAKVWVMHKTDFRDILASKPEFMFDLLGAMATELRTGSKSLRTLMTNLKTGGKSDGTDAKDTLRVLCYDTTSWVSEAFKPAVEAFNKSHDDFQMIIDYTSERLGPQTATYAAGYEAVCTFVNDTADADTMQTLSRLGVSMIAQRAAGFDRIDTKAARAYGMTVARVPAYSPYAVAEHGIALLMAVNRKTSKASNRVKMANFTLDAGLMGMDIHGKTVGVMGTGKIGQILCNIILGFGAKLICYDVFQSEAVKKAGGTYMSQGEVFAQSDILFLMMPLLPATKHTINESMLPKLKKGVILINTSRGGLIDTKALLKGLHSGIISGMYFFKDILWFLETHKIRFFCHVSF</sequence>
<dbReference type="InterPro" id="IPR018490">
    <property type="entry name" value="cNMP-bd_dom_sf"/>
</dbReference>
<dbReference type="Gene3D" id="2.60.120.10">
    <property type="entry name" value="Jelly Rolls"/>
    <property type="match status" value="1"/>
</dbReference>
<dbReference type="AlphaFoldDB" id="A0A7S4S226"/>
<dbReference type="InterPro" id="IPR036291">
    <property type="entry name" value="NAD(P)-bd_dom_sf"/>
</dbReference>
<gene>
    <name evidence="5" type="ORF">DBRI00130_LOCUS26964</name>
</gene>
<dbReference type="InterPro" id="IPR006140">
    <property type="entry name" value="D-isomer_DH_NAD-bd"/>
</dbReference>